<keyword evidence="2" id="KW-1133">Transmembrane helix</keyword>
<dbReference type="GO" id="GO:0005576">
    <property type="term" value="C:extracellular region"/>
    <property type="evidence" value="ECO:0007669"/>
    <property type="project" value="TreeGrafter"/>
</dbReference>
<dbReference type="AlphaFoldDB" id="A0AAU8JWH9"/>
<sequence>MASRRDELNAYTFARKRTVGAFLQPGGGGNDEDAPRPVRAVLPSFVIGAVIVAGFGMWGVIKPAAPVGWDEGKFIIQGKQSTTRYVVLKGDNGEKVLHQVLNMSSARLVLPANAQVKIVADDVLDKYKNHGPTIGIPYAPDKLPKQDDAGKAKLWSVCDRPGEGKNITQAVFVAADKDREQLTKPELLMNEGQSLFVEAPVDKTEYPASWYLIDSKGLKHAVGTLQTSKDDRNNLATALFGAQATPEKVTGEWLKTLDEGGAIDFPVIPGTKIGDPSKASGVPTKERKVGRLMKYDTRFFVVGSDAVFEISEFQSDLLSKNPALKLAYGQDKFQPAELNAGEYAELSKKVDVNAMKPKEALPTKAMTPLNTGPKGDRTVICSTFEGVDKGVVKRSVWAHTAYPVAINSGSTSAYVTPGHGLLFRAVENAAAQDSSGTDFLITETGLRYSLPANGDGGAKKTDNGASPAPQQPQSEADKQEANEAQARLGYKGVTPSVVPKAWTDLVPAGPVLNTKTAVQAQNV</sequence>
<gene>
    <name evidence="3" type="primary">eccB</name>
    <name evidence="3" type="ORF">ABWK59_12390</name>
</gene>
<dbReference type="Pfam" id="PF05108">
    <property type="entry name" value="T7SS_ESX1_EccB"/>
    <property type="match status" value="1"/>
</dbReference>
<feature type="region of interest" description="Disordered" evidence="1">
    <location>
        <begin position="451"/>
        <end position="490"/>
    </location>
</feature>
<dbReference type="RefSeq" id="WP_354640494.1">
    <property type="nucleotide sequence ID" value="NZ_CP159872.1"/>
</dbReference>
<evidence type="ECO:0000256" key="1">
    <source>
        <dbReference type="SAM" id="MobiDB-lite"/>
    </source>
</evidence>
<dbReference type="PANTHER" id="PTHR40765">
    <property type="entry name" value="ESX-2 SECRETION SYSTEM ATPASE ECCB2"/>
    <property type="match status" value="1"/>
</dbReference>
<accession>A0AAU8JWH9</accession>
<dbReference type="PANTHER" id="PTHR40765:SF2">
    <property type="entry name" value="ESX-2 SECRETION SYSTEM ATPASE ECCB2"/>
    <property type="match status" value="1"/>
</dbReference>
<evidence type="ECO:0000313" key="3">
    <source>
        <dbReference type="EMBL" id="XCM79666.1"/>
    </source>
</evidence>
<keyword evidence="2" id="KW-0472">Membrane</keyword>
<organism evidence="3">
    <name type="scientific">Kitasatospora camelliae</name>
    <dbReference type="NCBI Taxonomy" id="3156397"/>
    <lineage>
        <taxon>Bacteria</taxon>
        <taxon>Bacillati</taxon>
        <taxon>Actinomycetota</taxon>
        <taxon>Actinomycetes</taxon>
        <taxon>Kitasatosporales</taxon>
        <taxon>Streptomycetaceae</taxon>
        <taxon>Kitasatospora</taxon>
    </lineage>
</organism>
<keyword evidence="2" id="KW-0812">Transmembrane</keyword>
<dbReference type="KEGG" id="kcm:ABWK59_12390"/>
<dbReference type="InterPro" id="IPR007795">
    <property type="entry name" value="T7SS_EccB"/>
</dbReference>
<dbReference type="InterPro" id="IPR044857">
    <property type="entry name" value="T7SS_EccB_R1"/>
</dbReference>
<dbReference type="NCBIfam" id="TIGR03919">
    <property type="entry name" value="T7SS_EccB"/>
    <property type="match status" value="1"/>
</dbReference>
<reference evidence="3" key="1">
    <citation type="submission" date="2024-06" db="EMBL/GenBank/DDBJ databases">
        <title>The genome sequences of Kitasatospora sp. strain HUAS MG31.</title>
        <authorList>
            <person name="Mo P."/>
        </authorList>
    </citation>
    <scope>NUCLEOTIDE SEQUENCE</scope>
    <source>
        <strain evidence="3">HUAS MG31</strain>
    </source>
</reference>
<dbReference type="EMBL" id="CP159872">
    <property type="protein sequence ID" value="XCM79666.1"/>
    <property type="molecule type" value="Genomic_DNA"/>
</dbReference>
<name>A0AAU8JWH9_9ACTN</name>
<dbReference type="Gene3D" id="3.30.2390.20">
    <property type="entry name" value="Type VII secretion system EccB, repeat 1 domain"/>
    <property type="match status" value="1"/>
</dbReference>
<protein>
    <submittedName>
        <fullName evidence="3">Type VII secretion protein EccB</fullName>
    </submittedName>
</protein>
<evidence type="ECO:0000256" key="2">
    <source>
        <dbReference type="SAM" id="Phobius"/>
    </source>
</evidence>
<proteinExistence type="predicted"/>
<feature type="transmembrane region" description="Helical" evidence="2">
    <location>
        <begin position="40"/>
        <end position="61"/>
    </location>
</feature>